<proteinExistence type="predicted"/>
<gene>
    <name evidence="1" type="ORF">CH063_08746</name>
</gene>
<reference evidence="2" key="1">
    <citation type="journal article" date="2012" name="Nat. Genet.">
        <title>Lifestyle transitions in plant pathogenic Colletotrichum fungi deciphered by genome and transcriptome analyses.</title>
        <authorList>
            <person name="O'Connell R.J."/>
            <person name="Thon M.R."/>
            <person name="Hacquard S."/>
            <person name="Amyotte S.G."/>
            <person name="Kleemann J."/>
            <person name="Torres M.F."/>
            <person name="Damm U."/>
            <person name="Buiate E.A."/>
            <person name="Epstein L."/>
            <person name="Alkan N."/>
            <person name="Altmueller J."/>
            <person name="Alvarado-Balderrama L."/>
            <person name="Bauser C.A."/>
            <person name="Becker C."/>
            <person name="Birren B.W."/>
            <person name="Chen Z."/>
            <person name="Choi J."/>
            <person name="Crouch J.A."/>
            <person name="Duvick J.P."/>
            <person name="Farman M.A."/>
            <person name="Gan P."/>
            <person name="Heiman D."/>
            <person name="Henrissat B."/>
            <person name="Howard R.J."/>
            <person name="Kabbage M."/>
            <person name="Koch C."/>
            <person name="Kracher B."/>
            <person name="Kubo Y."/>
            <person name="Law A.D."/>
            <person name="Lebrun M.-H."/>
            <person name="Lee Y.-H."/>
            <person name="Miyara I."/>
            <person name="Moore N."/>
            <person name="Neumann U."/>
            <person name="Nordstroem K."/>
            <person name="Panaccione D.G."/>
            <person name="Panstruga R."/>
            <person name="Place M."/>
            <person name="Proctor R.H."/>
            <person name="Prusky D."/>
            <person name="Rech G."/>
            <person name="Reinhardt R."/>
            <person name="Rollins J.A."/>
            <person name="Rounsley S."/>
            <person name="Schardl C.L."/>
            <person name="Schwartz D.C."/>
            <person name="Shenoy N."/>
            <person name="Shirasu K."/>
            <person name="Sikhakolli U.R."/>
            <person name="Stueber K."/>
            <person name="Sukno S.A."/>
            <person name="Sweigard J.A."/>
            <person name="Takano Y."/>
            <person name="Takahara H."/>
            <person name="Trail F."/>
            <person name="van der Does H.C."/>
            <person name="Voll L.M."/>
            <person name="Will I."/>
            <person name="Young S."/>
            <person name="Zeng Q."/>
            <person name="Zhang J."/>
            <person name="Zhou S."/>
            <person name="Dickman M.B."/>
            <person name="Schulze-Lefert P."/>
            <person name="Ver Loren van Themaat E."/>
            <person name="Ma L.-J."/>
            <person name="Vaillancourt L.J."/>
        </authorList>
    </citation>
    <scope>NUCLEOTIDE SEQUENCE [LARGE SCALE GENOMIC DNA]</scope>
    <source>
        <strain evidence="2">IMI 349063</strain>
    </source>
</reference>
<dbReference type="Proteomes" id="UP000007174">
    <property type="component" value="Unassembled WGS sequence"/>
</dbReference>
<accession>H1VAZ4</accession>
<dbReference type="EMBL" id="CACQ02002447">
    <property type="protein sequence ID" value="CCF37397.1"/>
    <property type="molecule type" value="Genomic_DNA"/>
</dbReference>
<evidence type="ECO:0000313" key="2">
    <source>
        <dbReference type="Proteomes" id="UP000007174"/>
    </source>
</evidence>
<protein>
    <submittedName>
        <fullName evidence="1">Uncharacterized protein</fullName>
    </submittedName>
</protein>
<name>H1VAZ4_COLHI</name>
<dbReference type="HOGENOM" id="CLU_2533562_0_0_1"/>
<sequence>QPPEFKKVVAELLPILGIGHGQHDLVEVGCEHAHDHGEPDKCRPGAVGDSTGHDIVWFGCFRCGFCGDGGDDDFGRGRWSEGIK</sequence>
<dbReference type="AlphaFoldDB" id="H1VAZ4"/>
<evidence type="ECO:0000313" key="1">
    <source>
        <dbReference type="EMBL" id="CCF37397.1"/>
    </source>
</evidence>
<organism evidence="1 2">
    <name type="scientific">Colletotrichum higginsianum (strain IMI 349063)</name>
    <name type="common">Crucifer anthracnose fungus</name>
    <dbReference type="NCBI Taxonomy" id="759273"/>
    <lineage>
        <taxon>Eukaryota</taxon>
        <taxon>Fungi</taxon>
        <taxon>Dikarya</taxon>
        <taxon>Ascomycota</taxon>
        <taxon>Pezizomycotina</taxon>
        <taxon>Sordariomycetes</taxon>
        <taxon>Hypocreomycetidae</taxon>
        <taxon>Glomerellales</taxon>
        <taxon>Glomerellaceae</taxon>
        <taxon>Colletotrichum</taxon>
        <taxon>Colletotrichum destructivum species complex</taxon>
    </lineage>
</organism>
<feature type="non-terminal residue" evidence="1">
    <location>
        <position position="1"/>
    </location>
</feature>